<feature type="transmembrane region" description="Helical" evidence="7">
    <location>
        <begin position="171"/>
        <end position="189"/>
    </location>
</feature>
<comment type="function">
    <text evidence="7">Part of the MsrPQ system that repairs oxidized cell envelope proteins containing methionine sulfoxide residues (Met-O), using respiratory chain electrons. Thus protects these proteins from oxidative-stress damage caused by reactive species of oxygen and chlorine. MsrPQ is essential for the maintenance of envelope integrity under bleach stress, rescuing a wide series of structurally unrelated cell envelope proteins from methionine oxidation. MsrQ provides electrons for reduction to the reductase catalytic subunit MsrP, using the quinone pool of the respiratory chain.</text>
</comment>
<keyword evidence="7" id="KW-0997">Cell inner membrane</keyword>
<dbReference type="GO" id="GO:0009055">
    <property type="term" value="F:electron transfer activity"/>
    <property type="evidence" value="ECO:0007669"/>
    <property type="project" value="UniProtKB-UniRule"/>
</dbReference>
<accession>L7UJ96</accession>
<evidence type="ECO:0000313" key="10">
    <source>
        <dbReference type="Proteomes" id="UP000011131"/>
    </source>
</evidence>
<dbReference type="GO" id="GO:0016679">
    <property type="term" value="F:oxidoreductase activity, acting on diphenols and related substances as donors"/>
    <property type="evidence" value="ECO:0007669"/>
    <property type="project" value="TreeGrafter"/>
</dbReference>
<dbReference type="STRING" id="1278073.MYSTI_06677"/>
<dbReference type="GO" id="GO:0030091">
    <property type="term" value="P:protein repair"/>
    <property type="evidence" value="ECO:0007669"/>
    <property type="project" value="UniProtKB-UniRule"/>
</dbReference>
<dbReference type="HOGENOM" id="CLU_080662_0_1_7"/>
<evidence type="ECO:0000256" key="2">
    <source>
        <dbReference type="ARBA" id="ARBA00022448"/>
    </source>
</evidence>
<proteinExistence type="inferred from homology"/>
<dbReference type="PATRIC" id="fig|1278073.3.peg.6778"/>
<dbReference type="GO" id="GO:0010181">
    <property type="term" value="F:FMN binding"/>
    <property type="evidence" value="ECO:0007669"/>
    <property type="project" value="UniProtKB-UniRule"/>
</dbReference>
<comment type="cofactor">
    <cofactor evidence="7">
        <name>heme b</name>
        <dbReference type="ChEBI" id="CHEBI:60344"/>
    </cofactor>
    <text evidence="7">Binds 1 heme b (iron(II)-protoporphyrin IX) group per subunit.</text>
</comment>
<dbReference type="GO" id="GO:0020037">
    <property type="term" value="F:heme binding"/>
    <property type="evidence" value="ECO:0007669"/>
    <property type="project" value="UniProtKB-UniRule"/>
</dbReference>
<dbReference type="Proteomes" id="UP000011131">
    <property type="component" value="Chromosome"/>
</dbReference>
<evidence type="ECO:0000256" key="5">
    <source>
        <dbReference type="ARBA" id="ARBA00023004"/>
    </source>
</evidence>
<keyword evidence="7" id="KW-0479">Metal-binding</keyword>
<dbReference type="PANTHER" id="PTHR36964:SF1">
    <property type="entry name" value="PROTEIN-METHIONINE-SULFOXIDE REDUCTASE HEME-BINDING SUBUNIT MSRQ"/>
    <property type="match status" value="1"/>
</dbReference>
<comment type="subunit">
    <text evidence="7">Heterodimer of a catalytic subunit (MsrP) and a heme-binding subunit (MsrQ).</text>
</comment>
<dbReference type="eggNOG" id="COG2717">
    <property type="taxonomic scope" value="Bacteria"/>
</dbReference>
<feature type="transmembrane region" description="Helical" evidence="7">
    <location>
        <begin position="77"/>
        <end position="96"/>
    </location>
</feature>
<comment type="similarity">
    <text evidence="7">Belongs to the MsrQ family.</text>
</comment>
<feature type="domain" description="Ferric oxidoreductase" evidence="8">
    <location>
        <begin position="45"/>
        <end position="160"/>
    </location>
</feature>
<reference evidence="9 10" key="1">
    <citation type="journal article" date="2013" name="Genome Announc.">
        <title>Complete genome sequence of Myxococcus stipitatus strain DSM 14675, a fruiting myxobacterium.</title>
        <authorList>
            <person name="Huntley S."/>
            <person name="Kneip S."/>
            <person name="Treuner-Lange A."/>
            <person name="Sogaard-Andersen L."/>
        </authorList>
    </citation>
    <scope>NUCLEOTIDE SEQUENCE [LARGE SCALE GENOMIC DNA]</scope>
    <source>
        <strain evidence="10">DSM 14675 / JCM 12634 / Mx s8</strain>
    </source>
</reference>
<evidence type="ECO:0000256" key="6">
    <source>
        <dbReference type="ARBA" id="ARBA00023136"/>
    </source>
</evidence>
<dbReference type="PANTHER" id="PTHR36964">
    <property type="entry name" value="PROTEIN-METHIONINE-SULFOXIDE REDUCTASE HEME-BINDING SUBUNIT MSRQ"/>
    <property type="match status" value="1"/>
</dbReference>
<dbReference type="OrthoDB" id="9788328at2"/>
<keyword evidence="7" id="KW-0249">Electron transport</keyword>
<feature type="transmembrane region" description="Helical" evidence="7">
    <location>
        <begin position="46"/>
        <end position="65"/>
    </location>
</feature>
<feature type="transmembrane region" description="Helical" evidence="7">
    <location>
        <begin position="7"/>
        <end position="26"/>
    </location>
</feature>
<keyword evidence="3 7" id="KW-0812">Transmembrane</keyword>
<dbReference type="Pfam" id="PF01794">
    <property type="entry name" value="Ferric_reduct"/>
    <property type="match status" value="1"/>
</dbReference>
<dbReference type="InterPro" id="IPR022837">
    <property type="entry name" value="MsrQ-like"/>
</dbReference>
<evidence type="ECO:0000256" key="4">
    <source>
        <dbReference type="ARBA" id="ARBA00022989"/>
    </source>
</evidence>
<dbReference type="KEGG" id="msd:MYSTI_06677"/>
<keyword evidence="7" id="KW-0288">FMN</keyword>
<dbReference type="GO" id="GO:0005886">
    <property type="term" value="C:plasma membrane"/>
    <property type="evidence" value="ECO:0007669"/>
    <property type="project" value="UniProtKB-SubCell"/>
</dbReference>
<keyword evidence="2 7" id="KW-0813">Transport</keyword>
<keyword evidence="7" id="KW-0349">Heme</keyword>
<name>L7UJ96_MYXSD</name>
<keyword evidence="7" id="KW-0285">Flavoprotein</keyword>
<comment type="cofactor">
    <cofactor evidence="7">
        <name>FMN</name>
        <dbReference type="ChEBI" id="CHEBI:58210"/>
    </cofactor>
    <text evidence="7">Binds 1 FMN per subunit.</text>
</comment>
<evidence type="ECO:0000256" key="1">
    <source>
        <dbReference type="ARBA" id="ARBA00004141"/>
    </source>
</evidence>
<evidence type="ECO:0000256" key="3">
    <source>
        <dbReference type="ARBA" id="ARBA00022692"/>
    </source>
</evidence>
<dbReference type="AlphaFoldDB" id="L7UJ96"/>
<feature type="transmembrane region" description="Helical" evidence="7">
    <location>
        <begin position="148"/>
        <end position="165"/>
    </location>
</feature>
<dbReference type="GO" id="GO:0046872">
    <property type="term" value="F:metal ion binding"/>
    <property type="evidence" value="ECO:0007669"/>
    <property type="project" value="UniProtKB-KW"/>
</dbReference>
<dbReference type="HAMAP" id="MF_01207">
    <property type="entry name" value="MsrQ"/>
    <property type="match status" value="1"/>
</dbReference>
<keyword evidence="6 7" id="KW-0472">Membrane</keyword>
<comment type="subcellular location">
    <subcellularLocation>
        <location evidence="7">Cell inner membrane</location>
        <topology evidence="7">Multi-pass membrane protein</topology>
    </subcellularLocation>
    <subcellularLocation>
        <location evidence="1">Membrane</location>
        <topology evidence="1">Multi-pass membrane protein</topology>
    </subcellularLocation>
</comment>
<protein>
    <recommendedName>
        <fullName evidence="7">Protein-methionine-sulfoxide reductase heme-binding subunit MsrQ</fullName>
    </recommendedName>
    <alternativeName>
        <fullName evidence="7">Flavocytochrome MsrQ</fullName>
    </alternativeName>
</protein>
<sequence>MASSPHPWLNPAVTVGGLVPLVLMAVQGPLGGLGPNAIEASLNDTGLIALVLLVASLACTPLRIVTGWTWPARVRRTLGLLAFTYACSHALTYVVLDQGLSLPALLESLGERPFIFVGFAALMSMVPLAVTSTNAWVRRLGFPRWQRLHRLAYVAAVLGVVHFAWRVKKDLTEPLLYGAVLALLFALRVGEAMRKRRARAASAARNPA</sequence>
<dbReference type="RefSeq" id="WP_015352204.1">
    <property type="nucleotide sequence ID" value="NC_020126.1"/>
</dbReference>
<evidence type="ECO:0000259" key="8">
    <source>
        <dbReference type="Pfam" id="PF01794"/>
    </source>
</evidence>
<evidence type="ECO:0000256" key="7">
    <source>
        <dbReference type="HAMAP-Rule" id="MF_01207"/>
    </source>
</evidence>
<keyword evidence="7" id="KW-1003">Cell membrane</keyword>
<keyword evidence="10" id="KW-1185">Reference proteome</keyword>
<gene>
    <name evidence="7" type="primary">msrQ</name>
    <name evidence="9" type="ordered locus">MYSTI_06677</name>
</gene>
<keyword evidence="5 7" id="KW-0408">Iron</keyword>
<evidence type="ECO:0000313" key="9">
    <source>
        <dbReference type="EMBL" id="AGC47950.1"/>
    </source>
</evidence>
<organism evidence="9 10">
    <name type="scientific">Myxococcus stipitatus (strain DSM 14675 / JCM 12634 / Mx s8)</name>
    <dbReference type="NCBI Taxonomy" id="1278073"/>
    <lineage>
        <taxon>Bacteria</taxon>
        <taxon>Pseudomonadati</taxon>
        <taxon>Myxococcota</taxon>
        <taxon>Myxococcia</taxon>
        <taxon>Myxococcales</taxon>
        <taxon>Cystobacterineae</taxon>
        <taxon>Myxococcaceae</taxon>
        <taxon>Myxococcus</taxon>
    </lineage>
</organism>
<keyword evidence="4 7" id="KW-1133">Transmembrane helix</keyword>
<feature type="transmembrane region" description="Helical" evidence="7">
    <location>
        <begin position="116"/>
        <end position="136"/>
    </location>
</feature>
<dbReference type="EMBL" id="CP004025">
    <property type="protein sequence ID" value="AGC47950.1"/>
    <property type="molecule type" value="Genomic_DNA"/>
</dbReference>
<dbReference type="InterPro" id="IPR013130">
    <property type="entry name" value="Fe3_Rdtase_TM_dom"/>
</dbReference>